<dbReference type="GO" id="GO:0003676">
    <property type="term" value="F:nucleic acid binding"/>
    <property type="evidence" value="ECO:0007669"/>
    <property type="project" value="InterPro"/>
</dbReference>
<evidence type="ECO:0000256" key="2">
    <source>
        <dbReference type="HAMAP-Rule" id="MF_00048"/>
    </source>
</evidence>
<dbReference type="Pfam" id="PF02021">
    <property type="entry name" value="UPF0102"/>
    <property type="match status" value="1"/>
</dbReference>
<dbReference type="AlphaFoldDB" id="A0A1G1WEW6"/>
<dbReference type="InterPro" id="IPR003509">
    <property type="entry name" value="UPF0102_YraN-like"/>
</dbReference>
<accession>A0A1G1WEW6</accession>
<sequence length="120" mass="13720">MKDKKVLGRLGEKLAASLLRRKGYKIIAKNFQRRLGEIDIIALDGETLVFIEVKARVGRKFGLPEESVRLWKLKVIEKVGAYFRLLRPETPESQRIDVVAIELDEYGKVLRQDLIKNASG</sequence>
<name>A0A1G1WEW6_9BACT</name>
<dbReference type="Gene3D" id="3.40.1350.10">
    <property type="match status" value="1"/>
</dbReference>
<evidence type="ECO:0000256" key="1">
    <source>
        <dbReference type="ARBA" id="ARBA00006738"/>
    </source>
</evidence>
<dbReference type="Proteomes" id="UP000177588">
    <property type="component" value="Unassembled WGS sequence"/>
</dbReference>
<dbReference type="SUPFAM" id="SSF52980">
    <property type="entry name" value="Restriction endonuclease-like"/>
    <property type="match status" value="1"/>
</dbReference>
<organism evidence="3 4">
    <name type="scientific">Candidatus Woykebacteria bacterium RBG_16_44_10</name>
    <dbReference type="NCBI Taxonomy" id="1802597"/>
    <lineage>
        <taxon>Bacteria</taxon>
        <taxon>Candidatus Woykeibacteriota</taxon>
    </lineage>
</organism>
<protein>
    <recommendedName>
        <fullName evidence="2">UPF0102 protein A2Z24_01605</fullName>
    </recommendedName>
</protein>
<evidence type="ECO:0000313" key="4">
    <source>
        <dbReference type="Proteomes" id="UP000177588"/>
    </source>
</evidence>
<dbReference type="PANTHER" id="PTHR34039">
    <property type="entry name" value="UPF0102 PROTEIN YRAN"/>
    <property type="match status" value="1"/>
</dbReference>
<proteinExistence type="inferred from homology"/>
<dbReference type="STRING" id="1802597.A2Z24_01605"/>
<reference evidence="3 4" key="1">
    <citation type="journal article" date="2016" name="Nat. Commun.">
        <title>Thousands of microbial genomes shed light on interconnected biogeochemical processes in an aquifer system.</title>
        <authorList>
            <person name="Anantharaman K."/>
            <person name="Brown C.T."/>
            <person name="Hug L.A."/>
            <person name="Sharon I."/>
            <person name="Castelle C.J."/>
            <person name="Probst A.J."/>
            <person name="Thomas B.C."/>
            <person name="Singh A."/>
            <person name="Wilkins M.J."/>
            <person name="Karaoz U."/>
            <person name="Brodie E.L."/>
            <person name="Williams K.H."/>
            <person name="Hubbard S.S."/>
            <person name="Banfield J.F."/>
        </authorList>
    </citation>
    <scope>NUCLEOTIDE SEQUENCE [LARGE SCALE GENOMIC DNA]</scope>
</reference>
<dbReference type="PANTHER" id="PTHR34039:SF1">
    <property type="entry name" value="UPF0102 PROTEIN YRAN"/>
    <property type="match status" value="1"/>
</dbReference>
<dbReference type="InterPro" id="IPR011856">
    <property type="entry name" value="tRNA_endonuc-like_dom_sf"/>
</dbReference>
<dbReference type="InterPro" id="IPR011335">
    <property type="entry name" value="Restrct_endonuc-II-like"/>
</dbReference>
<dbReference type="CDD" id="cd20736">
    <property type="entry name" value="PoNe_Nuclease"/>
    <property type="match status" value="1"/>
</dbReference>
<comment type="similarity">
    <text evidence="1 2">Belongs to the UPF0102 family.</text>
</comment>
<dbReference type="HAMAP" id="MF_00048">
    <property type="entry name" value="UPF0102"/>
    <property type="match status" value="1"/>
</dbReference>
<evidence type="ECO:0000313" key="3">
    <source>
        <dbReference type="EMBL" id="OGY26233.1"/>
    </source>
</evidence>
<gene>
    <name evidence="3" type="ORF">A2Z24_01605</name>
</gene>
<dbReference type="EMBL" id="MHCT01000013">
    <property type="protein sequence ID" value="OGY26233.1"/>
    <property type="molecule type" value="Genomic_DNA"/>
</dbReference>
<comment type="caution">
    <text evidence="3">The sequence shown here is derived from an EMBL/GenBank/DDBJ whole genome shotgun (WGS) entry which is preliminary data.</text>
</comment>